<keyword evidence="8" id="KW-0325">Glycoprotein</keyword>
<evidence type="ECO:0000256" key="8">
    <source>
        <dbReference type="ARBA" id="ARBA00023180"/>
    </source>
</evidence>
<feature type="transmembrane region" description="Helical" evidence="11">
    <location>
        <begin position="70"/>
        <end position="90"/>
    </location>
</feature>
<organism evidence="13 14">
    <name type="scientific">Acipenser oxyrinchus oxyrinchus</name>
    <dbReference type="NCBI Taxonomy" id="40147"/>
    <lineage>
        <taxon>Eukaryota</taxon>
        <taxon>Metazoa</taxon>
        <taxon>Chordata</taxon>
        <taxon>Craniata</taxon>
        <taxon>Vertebrata</taxon>
        <taxon>Euteleostomi</taxon>
        <taxon>Actinopterygii</taxon>
        <taxon>Chondrostei</taxon>
        <taxon>Acipenseriformes</taxon>
        <taxon>Acipenseridae</taxon>
        <taxon>Acipenser</taxon>
    </lineage>
</organism>
<gene>
    <name evidence="13" type="primary">Ccr6</name>
    <name evidence="13" type="ORF">AOXY_G7654</name>
</gene>
<dbReference type="AlphaFoldDB" id="A0AAD8GAD1"/>
<keyword evidence="14" id="KW-1185">Reference proteome</keyword>
<dbReference type="FunFam" id="1.20.1070.10:FF:000035">
    <property type="entry name" value="C-C chemokine receptor type 6"/>
    <property type="match status" value="1"/>
</dbReference>
<keyword evidence="2" id="KW-1003">Cell membrane</keyword>
<keyword evidence="9 10" id="KW-0807">Transducer</keyword>
<dbReference type="InterPro" id="IPR000355">
    <property type="entry name" value="Chemokine_rcpt"/>
</dbReference>
<evidence type="ECO:0000313" key="13">
    <source>
        <dbReference type="EMBL" id="KAK1170731.1"/>
    </source>
</evidence>
<feature type="transmembrane region" description="Helical" evidence="11">
    <location>
        <begin position="146"/>
        <end position="172"/>
    </location>
</feature>
<keyword evidence="4 11" id="KW-1133">Transmembrane helix</keyword>
<dbReference type="Proteomes" id="UP001230051">
    <property type="component" value="Unassembled WGS sequence"/>
</dbReference>
<name>A0AAD8GAD1_ACIOX</name>
<comment type="similarity">
    <text evidence="10">Belongs to the G-protein coupled receptor 1 family.</text>
</comment>
<dbReference type="PRINTS" id="PR00237">
    <property type="entry name" value="GPCRRHODOPSN"/>
</dbReference>
<keyword evidence="3 10" id="KW-0812">Transmembrane</keyword>
<dbReference type="GO" id="GO:0019957">
    <property type="term" value="F:C-C chemokine binding"/>
    <property type="evidence" value="ECO:0007669"/>
    <property type="project" value="TreeGrafter"/>
</dbReference>
<dbReference type="InterPro" id="IPR000276">
    <property type="entry name" value="GPCR_Rhodpsn"/>
</dbReference>
<comment type="subcellular location">
    <subcellularLocation>
        <location evidence="1">Cell membrane</location>
        <topology evidence="1">Multi-pass membrane protein</topology>
    </subcellularLocation>
</comment>
<evidence type="ECO:0000256" key="6">
    <source>
        <dbReference type="ARBA" id="ARBA00023136"/>
    </source>
</evidence>
<evidence type="ECO:0000259" key="12">
    <source>
        <dbReference type="PROSITE" id="PS50262"/>
    </source>
</evidence>
<evidence type="ECO:0000256" key="1">
    <source>
        <dbReference type="ARBA" id="ARBA00004651"/>
    </source>
</evidence>
<keyword evidence="5 10" id="KW-0297">G-protein coupled receptor</keyword>
<dbReference type="PROSITE" id="PS00237">
    <property type="entry name" value="G_PROTEIN_RECEP_F1_1"/>
    <property type="match status" value="1"/>
</dbReference>
<feature type="transmembrane region" description="Helical" evidence="11">
    <location>
        <begin position="241"/>
        <end position="263"/>
    </location>
</feature>
<feature type="transmembrane region" description="Helical" evidence="11">
    <location>
        <begin position="110"/>
        <end position="134"/>
    </location>
</feature>
<dbReference type="SUPFAM" id="SSF81321">
    <property type="entry name" value="Family A G protein-coupled receptor-like"/>
    <property type="match status" value="1"/>
</dbReference>
<dbReference type="InterPro" id="IPR050119">
    <property type="entry name" value="CCR1-9-like"/>
</dbReference>
<proteinExistence type="inferred from homology"/>
<evidence type="ECO:0000256" key="9">
    <source>
        <dbReference type="ARBA" id="ARBA00023224"/>
    </source>
</evidence>
<evidence type="ECO:0000256" key="2">
    <source>
        <dbReference type="ARBA" id="ARBA00022475"/>
    </source>
</evidence>
<reference evidence="13" key="1">
    <citation type="submission" date="2022-02" db="EMBL/GenBank/DDBJ databases">
        <title>Atlantic sturgeon de novo genome assembly.</title>
        <authorList>
            <person name="Stock M."/>
            <person name="Klopp C."/>
            <person name="Guiguen Y."/>
            <person name="Cabau C."/>
            <person name="Parinello H."/>
            <person name="Santidrian Yebra-Pimentel E."/>
            <person name="Kuhl H."/>
            <person name="Dirks R.P."/>
            <person name="Guessner J."/>
            <person name="Wuertz S."/>
            <person name="Du K."/>
            <person name="Schartl M."/>
        </authorList>
    </citation>
    <scope>NUCLEOTIDE SEQUENCE</scope>
    <source>
        <strain evidence="13">STURGEONOMICS-FGT-2020</strain>
        <tissue evidence="13">Whole blood</tissue>
    </source>
</reference>
<evidence type="ECO:0000256" key="5">
    <source>
        <dbReference type="ARBA" id="ARBA00023040"/>
    </source>
</evidence>
<evidence type="ECO:0000256" key="10">
    <source>
        <dbReference type="RuleBase" id="RU000688"/>
    </source>
</evidence>
<dbReference type="PROSITE" id="PS50262">
    <property type="entry name" value="G_PROTEIN_RECEP_F1_2"/>
    <property type="match status" value="1"/>
</dbReference>
<sequence length="357" mass="40604">MDYYNFDYDYNSSCDDPGDCIFQCDNNDIRALRSNMVYVYSIICVMGMLGNALVIVTFIFYKTLKSMTDIYLLNVAIADIMFVLSIPLLVVNEQYGWILGDLSCKLLKGIYSVNLYSGMLLLACISTDRYIAIVQARRSFKLRATALVYSHVICLVVWLVAVGMSLPTFIFYKTFEYQNITVCETSFLDPQSAVLLKTLMPSAQLGIGFFLPLLIMIFTYSSITCTLLRAKNFQRHKAVRVVMAVVMVFIVCHLPYNIILLMYTVNKFRTDLDCNVEQNKTRALIYTECLAYLHCCLNPILYAFIGVTFRNNFLKIFQDLGCMSKKYISGSSTPRFTTEGFTSKKSSEVFDADNAVV</sequence>
<dbReference type="GO" id="GO:0019722">
    <property type="term" value="P:calcium-mediated signaling"/>
    <property type="evidence" value="ECO:0007669"/>
    <property type="project" value="TreeGrafter"/>
</dbReference>
<keyword evidence="6 11" id="KW-0472">Membrane</keyword>
<evidence type="ECO:0000313" key="14">
    <source>
        <dbReference type="Proteomes" id="UP001230051"/>
    </source>
</evidence>
<dbReference type="GO" id="GO:0009897">
    <property type="term" value="C:external side of plasma membrane"/>
    <property type="evidence" value="ECO:0007669"/>
    <property type="project" value="TreeGrafter"/>
</dbReference>
<feature type="transmembrane region" description="Helical" evidence="11">
    <location>
        <begin position="205"/>
        <end position="229"/>
    </location>
</feature>
<evidence type="ECO:0000256" key="4">
    <source>
        <dbReference type="ARBA" id="ARBA00022989"/>
    </source>
</evidence>
<feature type="transmembrane region" description="Helical" evidence="11">
    <location>
        <begin position="283"/>
        <end position="305"/>
    </location>
</feature>
<accession>A0AAD8GAD1</accession>
<comment type="caution">
    <text evidence="13">The sequence shown here is derived from an EMBL/GenBank/DDBJ whole genome shotgun (WGS) entry which is preliminary data.</text>
</comment>
<dbReference type="InterPro" id="IPR017452">
    <property type="entry name" value="GPCR_Rhodpsn_7TM"/>
</dbReference>
<dbReference type="PANTHER" id="PTHR10489:SF611">
    <property type="entry name" value="C-C CHEMOKINE RECEPTOR TYPE 6"/>
    <property type="match status" value="1"/>
</dbReference>
<dbReference type="GO" id="GO:0016493">
    <property type="term" value="F:C-C chemokine receptor activity"/>
    <property type="evidence" value="ECO:0007669"/>
    <property type="project" value="TreeGrafter"/>
</dbReference>
<dbReference type="GO" id="GO:0006955">
    <property type="term" value="P:immune response"/>
    <property type="evidence" value="ECO:0007669"/>
    <property type="project" value="TreeGrafter"/>
</dbReference>
<evidence type="ECO:0000256" key="7">
    <source>
        <dbReference type="ARBA" id="ARBA00023170"/>
    </source>
</evidence>
<keyword evidence="7 10" id="KW-0675">Receptor</keyword>
<protein>
    <submittedName>
        <fullName evidence="13">C-C chemokine receptor type 6-like</fullName>
    </submittedName>
</protein>
<dbReference type="Gene3D" id="1.20.1070.10">
    <property type="entry name" value="Rhodopsin 7-helix transmembrane proteins"/>
    <property type="match status" value="1"/>
</dbReference>
<dbReference type="GO" id="GO:0007204">
    <property type="term" value="P:positive regulation of cytosolic calcium ion concentration"/>
    <property type="evidence" value="ECO:0007669"/>
    <property type="project" value="TreeGrafter"/>
</dbReference>
<dbReference type="Pfam" id="PF00001">
    <property type="entry name" value="7tm_1"/>
    <property type="match status" value="1"/>
</dbReference>
<evidence type="ECO:0000256" key="3">
    <source>
        <dbReference type="ARBA" id="ARBA00022692"/>
    </source>
</evidence>
<evidence type="ECO:0000256" key="11">
    <source>
        <dbReference type="SAM" id="Phobius"/>
    </source>
</evidence>
<feature type="domain" description="G-protein coupled receptors family 1 profile" evidence="12">
    <location>
        <begin position="50"/>
        <end position="302"/>
    </location>
</feature>
<feature type="transmembrane region" description="Helical" evidence="11">
    <location>
        <begin position="37"/>
        <end position="61"/>
    </location>
</feature>
<dbReference type="EMBL" id="JAGXEW010000006">
    <property type="protein sequence ID" value="KAK1170731.1"/>
    <property type="molecule type" value="Genomic_DNA"/>
</dbReference>
<dbReference type="GO" id="GO:0060326">
    <property type="term" value="P:cell chemotaxis"/>
    <property type="evidence" value="ECO:0007669"/>
    <property type="project" value="TreeGrafter"/>
</dbReference>
<dbReference type="PANTHER" id="PTHR10489">
    <property type="entry name" value="CELL ADHESION MOLECULE"/>
    <property type="match status" value="1"/>
</dbReference>
<dbReference type="PRINTS" id="PR00657">
    <property type="entry name" value="CCCHEMOKINER"/>
</dbReference>